<dbReference type="PANTHER" id="PTHR30404">
    <property type="entry name" value="N-ACETYLMURAMOYL-L-ALANINE AMIDASE"/>
    <property type="match status" value="1"/>
</dbReference>
<keyword evidence="1" id="KW-0378">Hydrolase</keyword>
<feature type="compositionally biased region" description="Low complexity" evidence="2">
    <location>
        <begin position="36"/>
        <end position="50"/>
    </location>
</feature>
<keyword evidence="6" id="KW-1185">Reference proteome</keyword>
<dbReference type="CDD" id="cd02696">
    <property type="entry name" value="MurNAc-LAA"/>
    <property type="match status" value="1"/>
</dbReference>
<organism evidence="5 6">
    <name type="scientific">Bowdeniella nasicola</name>
    <dbReference type="NCBI Taxonomy" id="208480"/>
    <lineage>
        <taxon>Bacteria</taxon>
        <taxon>Bacillati</taxon>
        <taxon>Actinomycetota</taxon>
        <taxon>Actinomycetes</taxon>
        <taxon>Actinomycetales</taxon>
        <taxon>Actinomycetaceae</taxon>
        <taxon>Bowdeniella</taxon>
    </lineage>
</organism>
<feature type="domain" description="MurNAc-LAA" evidence="4">
    <location>
        <begin position="147"/>
        <end position="266"/>
    </location>
</feature>
<accession>A0A1H3WX83</accession>
<dbReference type="Gene3D" id="3.40.630.40">
    <property type="entry name" value="Zn-dependent exopeptidases"/>
    <property type="match status" value="1"/>
</dbReference>
<reference evidence="6" key="1">
    <citation type="submission" date="2016-10" db="EMBL/GenBank/DDBJ databases">
        <authorList>
            <person name="Varghese N."/>
            <person name="Submissions S."/>
        </authorList>
    </citation>
    <scope>NUCLEOTIDE SEQUENCE [LARGE SCALE GENOMIC DNA]</scope>
    <source>
        <strain evidence="6">KPR-1</strain>
    </source>
</reference>
<dbReference type="SUPFAM" id="SSF53187">
    <property type="entry name" value="Zn-dependent exopeptidases"/>
    <property type="match status" value="1"/>
</dbReference>
<evidence type="ECO:0000313" key="5">
    <source>
        <dbReference type="EMBL" id="SDZ91755.1"/>
    </source>
</evidence>
<keyword evidence="3" id="KW-0732">Signal</keyword>
<feature type="chain" id="PRO_5039646993" evidence="3">
    <location>
        <begin position="29"/>
        <end position="272"/>
    </location>
</feature>
<sequence length="272" mass="27163">MVGAARARAGVALSVALLCCTAACTSSVAPPPPPVTAAAPTPAMSASPSPASTPALSFTLALDPGHNGGNATHVREINAPVPDGRGGSKACNTVGTATASGYPEHAFNFDVATRMIPTLEHAGITVITSRDSDDGVGPCVDERGTFAAGADALVSLHANGSATTTPHGFFLIVTPEGAAASSPTSQLAAEVIAQLRQAGFQENSGVAGPLQQRTDIAGLNHAAAAAPQLPAVLIELGEMRNPDDAAVMESPAGRQRYADALAAAIISYASRP</sequence>
<dbReference type="PANTHER" id="PTHR30404:SF0">
    <property type="entry name" value="N-ACETYLMURAMOYL-L-ALANINE AMIDASE AMIC"/>
    <property type="match status" value="1"/>
</dbReference>
<feature type="signal peptide" evidence="3">
    <location>
        <begin position="1"/>
        <end position="28"/>
    </location>
</feature>
<evidence type="ECO:0000256" key="2">
    <source>
        <dbReference type="SAM" id="MobiDB-lite"/>
    </source>
</evidence>
<evidence type="ECO:0000259" key="4">
    <source>
        <dbReference type="SMART" id="SM00646"/>
    </source>
</evidence>
<evidence type="ECO:0000313" key="6">
    <source>
        <dbReference type="Proteomes" id="UP000199288"/>
    </source>
</evidence>
<dbReference type="InterPro" id="IPR002508">
    <property type="entry name" value="MurNAc-LAA_cat"/>
</dbReference>
<dbReference type="InterPro" id="IPR050695">
    <property type="entry name" value="N-acetylmuramoyl_amidase_3"/>
</dbReference>
<dbReference type="GO" id="GO:0030288">
    <property type="term" value="C:outer membrane-bounded periplasmic space"/>
    <property type="evidence" value="ECO:0007669"/>
    <property type="project" value="TreeGrafter"/>
</dbReference>
<dbReference type="EMBL" id="FNQV01000003">
    <property type="protein sequence ID" value="SDZ91755.1"/>
    <property type="molecule type" value="Genomic_DNA"/>
</dbReference>
<proteinExistence type="predicted"/>
<evidence type="ECO:0000256" key="1">
    <source>
        <dbReference type="ARBA" id="ARBA00022801"/>
    </source>
</evidence>
<protein>
    <submittedName>
        <fullName evidence="5">N-acetylmuramoyl-L-alanine amidase</fullName>
    </submittedName>
</protein>
<dbReference type="SMART" id="SM00646">
    <property type="entry name" value="Ami_3"/>
    <property type="match status" value="1"/>
</dbReference>
<name>A0A1H3WX83_9ACTO</name>
<dbReference type="AlphaFoldDB" id="A0A1H3WX83"/>
<dbReference type="GO" id="GO:0008745">
    <property type="term" value="F:N-acetylmuramoyl-L-alanine amidase activity"/>
    <property type="evidence" value="ECO:0007669"/>
    <property type="project" value="InterPro"/>
</dbReference>
<dbReference type="Proteomes" id="UP000199288">
    <property type="component" value="Unassembled WGS sequence"/>
</dbReference>
<dbReference type="Pfam" id="PF01520">
    <property type="entry name" value="Amidase_3"/>
    <property type="match status" value="1"/>
</dbReference>
<gene>
    <name evidence="5" type="ORF">SAMN02910418_00531</name>
</gene>
<dbReference type="GO" id="GO:0009253">
    <property type="term" value="P:peptidoglycan catabolic process"/>
    <property type="evidence" value="ECO:0007669"/>
    <property type="project" value="InterPro"/>
</dbReference>
<feature type="region of interest" description="Disordered" evidence="2">
    <location>
        <begin position="28"/>
        <end position="50"/>
    </location>
</feature>
<evidence type="ECO:0000256" key="3">
    <source>
        <dbReference type="SAM" id="SignalP"/>
    </source>
</evidence>